<evidence type="ECO:0000313" key="3">
    <source>
        <dbReference type="Proteomes" id="UP001305815"/>
    </source>
</evidence>
<protein>
    <submittedName>
        <fullName evidence="2">Uncharacterized protein</fullName>
    </submittedName>
</protein>
<feature type="transmembrane region" description="Helical" evidence="1">
    <location>
        <begin position="112"/>
        <end position="137"/>
    </location>
</feature>
<sequence length="144" mass="16179">MKKIAYILALILEIAALTGAGIIHYFAERKLGMVRYLNYKNMTWERDYPVGTLKTVSLLIAAVLTVLIFLLFLKKRKEVSRLTMVMNICMIALTALYGGYTLINSTDTMADYYFISILFLLAAVIQIVKTGIAVLMAKRGEEGK</sequence>
<accession>A0ABN6Z541</accession>
<keyword evidence="1" id="KW-1133">Transmembrane helix</keyword>
<name>A0ABN6Z541_9FIRM</name>
<evidence type="ECO:0000313" key="2">
    <source>
        <dbReference type="EMBL" id="BDZ77672.1"/>
    </source>
</evidence>
<proteinExistence type="predicted"/>
<dbReference type="EMBL" id="AP027742">
    <property type="protein sequence ID" value="BDZ77672.1"/>
    <property type="molecule type" value="Genomic_DNA"/>
</dbReference>
<dbReference type="RefSeq" id="WP_230106015.1">
    <property type="nucleotide sequence ID" value="NZ_AP024845.1"/>
</dbReference>
<keyword evidence="1" id="KW-0472">Membrane</keyword>
<evidence type="ECO:0000256" key="1">
    <source>
        <dbReference type="SAM" id="Phobius"/>
    </source>
</evidence>
<keyword evidence="3" id="KW-1185">Reference proteome</keyword>
<keyword evidence="1" id="KW-0812">Transmembrane</keyword>
<reference evidence="3" key="1">
    <citation type="journal article" date="2023" name="Int. J. Syst. Evol. Microbiol.">
        <title>Claveliimonas bilis gen. nov., sp. nov., deoxycholic acid-producing bacteria isolated from human faeces, and reclassification of Sellimonas monacensis Zenner et al. 2021 as Claveliimonas monacensis comb. nov.</title>
        <authorList>
            <person name="Hisatomi A."/>
            <person name="Kastawa N.W.E.P.G."/>
            <person name="Song I."/>
            <person name="Ohkuma M."/>
            <person name="Fukiya S."/>
            <person name="Sakamoto M."/>
        </authorList>
    </citation>
    <scope>NUCLEOTIDE SEQUENCE [LARGE SCALE GENOMIC DNA]</scope>
    <source>
        <strain evidence="3">12BBH14</strain>
    </source>
</reference>
<feature type="transmembrane region" description="Helical" evidence="1">
    <location>
        <begin position="82"/>
        <end position="100"/>
    </location>
</feature>
<dbReference type="Proteomes" id="UP001305815">
    <property type="component" value="Chromosome"/>
</dbReference>
<gene>
    <name evidence="2" type="ORF">Lac1_18550</name>
</gene>
<feature type="transmembrane region" description="Helical" evidence="1">
    <location>
        <begin position="55"/>
        <end position="73"/>
    </location>
</feature>
<organism evidence="2 3">
    <name type="scientific">Claveliimonas bilis</name>
    <dbReference type="NCBI Taxonomy" id="3028070"/>
    <lineage>
        <taxon>Bacteria</taxon>
        <taxon>Bacillati</taxon>
        <taxon>Bacillota</taxon>
        <taxon>Clostridia</taxon>
        <taxon>Lachnospirales</taxon>
        <taxon>Lachnospiraceae</taxon>
        <taxon>Claveliimonas</taxon>
    </lineage>
</organism>
<feature type="transmembrane region" description="Helical" evidence="1">
    <location>
        <begin position="7"/>
        <end position="27"/>
    </location>
</feature>